<dbReference type="InterPro" id="IPR019658">
    <property type="entry name" value="DUF2515"/>
</dbReference>
<dbReference type="Proteomes" id="UP000326953">
    <property type="component" value="Unassembled WGS sequence"/>
</dbReference>
<accession>A0A5E6XD17</accession>
<name>A0A5E6XD17_PSEFL</name>
<gene>
    <name evidence="1" type="ORF">PS662_05290</name>
</gene>
<evidence type="ECO:0000313" key="1">
    <source>
        <dbReference type="EMBL" id="VVN38111.1"/>
    </source>
</evidence>
<dbReference type="EMBL" id="CABVHK010000022">
    <property type="protein sequence ID" value="VVN38111.1"/>
    <property type="molecule type" value="Genomic_DNA"/>
</dbReference>
<protein>
    <submittedName>
        <fullName evidence="1">Uncharacterized protein</fullName>
    </submittedName>
</protein>
<reference evidence="1 2" key="1">
    <citation type="submission" date="2019-09" db="EMBL/GenBank/DDBJ databases">
        <authorList>
            <person name="Chandra G."/>
            <person name="Truman W A."/>
        </authorList>
    </citation>
    <scope>NUCLEOTIDE SEQUENCE [LARGE SCALE GENOMIC DNA]</scope>
    <source>
        <strain evidence="1">PS662</strain>
    </source>
</reference>
<proteinExistence type="predicted"/>
<dbReference type="Pfam" id="PF10720">
    <property type="entry name" value="DUF2515"/>
    <property type="match status" value="1"/>
</dbReference>
<sequence>MTQCFKEHPSDEQLLNHNSTPVADCECKEMQLYGVKTWVTDVPILTCACLWRTYQREAEEIVAPGGVLIADPVERNRVINAAYARLWLHDPRFQWAGLAAFASKQVGCGLLHAADSIELIRQERETRGRMRDSRREHGLLTPDRMSGQADELRDYKEADARNPVPSVDFRSAGEDLSLVQQQFRHVHDMMALGNTSLFLDIFPLHEFYAKRGLKELKKCLEAREGIYGHPKFPVLWPVEQKRLRFGQFQQEIIDAFEAIDTGDIARSVVYLARHEQRNILQPAIYENPQMVALLRANHASYVTGFPSGVAQAIELTLTSQCQPVEDGRTIGFSSHPLADLSDINQRMPFVLRAAASFDGMLNDGNRGALEQSIREIASGGEA</sequence>
<evidence type="ECO:0000313" key="2">
    <source>
        <dbReference type="Proteomes" id="UP000326953"/>
    </source>
</evidence>
<dbReference type="AlphaFoldDB" id="A0A5E6XD17"/>
<dbReference type="RefSeq" id="WP_150713543.1">
    <property type="nucleotide sequence ID" value="NZ_CABVHK010000022.1"/>
</dbReference>
<organism evidence="1 2">
    <name type="scientific">Pseudomonas fluorescens</name>
    <dbReference type="NCBI Taxonomy" id="294"/>
    <lineage>
        <taxon>Bacteria</taxon>
        <taxon>Pseudomonadati</taxon>
        <taxon>Pseudomonadota</taxon>
        <taxon>Gammaproteobacteria</taxon>
        <taxon>Pseudomonadales</taxon>
        <taxon>Pseudomonadaceae</taxon>
        <taxon>Pseudomonas</taxon>
    </lineage>
</organism>
<dbReference type="OrthoDB" id="143720at2"/>